<dbReference type="SUPFAM" id="SSF51445">
    <property type="entry name" value="(Trans)glycosidases"/>
    <property type="match status" value="1"/>
</dbReference>
<evidence type="ECO:0000313" key="2">
    <source>
        <dbReference type="EMBL" id="MBY8886344.1"/>
    </source>
</evidence>
<dbReference type="Pfam" id="PF12138">
    <property type="entry name" value="Spherulin4"/>
    <property type="match status" value="1"/>
</dbReference>
<reference evidence="2 3" key="1">
    <citation type="submission" date="2021-08" db="EMBL/GenBank/DDBJ databases">
        <title>Streptomyces sp. PTM05 isolated from lichen.</title>
        <authorList>
            <person name="Somphong A."/>
            <person name="Phongsopitanun W."/>
            <person name="Tanasupawat S."/>
        </authorList>
    </citation>
    <scope>NUCLEOTIDE SEQUENCE [LARGE SCALE GENOMIC DNA]</scope>
    <source>
        <strain evidence="2 3">Ptm05</strain>
    </source>
</reference>
<feature type="chain" id="PRO_5046938144" evidence="1">
    <location>
        <begin position="27"/>
        <end position="298"/>
    </location>
</feature>
<evidence type="ECO:0000313" key="3">
    <source>
        <dbReference type="Proteomes" id="UP001198565"/>
    </source>
</evidence>
<sequence>MKRRLLIGALACAPLLMTLNLTPADATTATGQKIGVPAYFSTGDDASWSALDKAGSGAVAIVNESNGPGLDSSGTGDATQPDPAMAARIKAAHAAGLKVLGYVDTGWFGQNDEHRQTRTGSTSESAWTTQAEGDIDAWYKLYGSDGVDGIFFDDAWGDDCSYESLYATLAQYARTAAANGSYAKAWTVDNPGSDVDPCYLNDSGSADTFVDYEGAYDGDGGNNTPYDQWTPTSAEQGAAPGRFWNLVYNVPSSQMSSVVARSKSDNAGYVYATDLDLPNPWLTTASYMPQEEALDPAS</sequence>
<proteinExistence type="predicted"/>
<evidence type="ECO:0000256" key="1">
    <source>
        <dbReference type="SAM" id="SignalP"/>
    </source>
</evidence>
<dbReference type="Gene3D" id="3.20.20.80">
    <property type="entry name" value="Glycosidases"/>
    <property type="match status" value="1"/>
</dbReference>
<gene>
    <name evidence="2" type="ORF">K7472_15930</name>
</gene>
<dbReference type="InterPro" id="IPR021986">
    <property type="entry name" value="Spherulin4"/>
</dbReference>
<dbReference type="EMBL" id="JAINVZ010000009">
    <property type="protein sequence ID" value="MBY8886344.1"/>
    <property type="molecule type" value="Genomic_DNA"/>
</dbReference>
<dbReference type="Proteomes" id="UP001198565">
    <property type="component" value="Unassembled WGS sequence"/>
</dbReference>
<dbReference type="RefSeq" id="WP_222978458.1">
    <property type="nucleotide sequence ID" value="NZ_JAINVZ010000009.1"/>
</dbReference>
<feature type="signal peptide" evidence="1">
    <location>
        <begin position="1"/>
        <end position="26"/>
    </location>
</feature>
<dbReference type="PANTHER" id="PTHR35040:SF7">
    <property type="entry name" value="FIBRONECTIN TYPE-III DOMAIN-CONTAINING PROTEIN-RELATED"/>
    <property type="match status" value="1"/>
</dbReference>
<organism evidence="2 3">
    <name type="scientific">Streptantibioticus parmotrematis</name>
    <dbReference type="NCBI Taxonomy" id="2873249"/>
    <lineage>
        <taxon>Bacteria</taxon>
        <taxon>Bacillati</taxon>
        <taxon>Actinomycetota</taxon>
        <taxon>Actinomycetes</taxon>
        <taxon>Kitasatosporales</taxon>
        <taxon>Streptomycetaceae</taxon>
        <taxon>Streptantibioticus</taxon>
    </lineage>
</organism>
<accession>A0ABS7QT24</accession>
<protein>
    <submittedName>
        <fullName evidence="2">Spherulation-specific family 4 protein</fullName>
    </submittedName>
</protein>
<keyword evidence="1" id="KW-0732">Signal</keyword>
<comment type="caution">
    <text evidence="2">The sequence shown here is derived from an EMBL/GenBank/DDBJ whole genome shotgun (WGS) entry which is preliminary data.</text>
</comment>
<dbReference type="PANTHER" id="PTHR35040">
    <property type="match status" value="1"/>
</dbReference>
<name>A0ABS7QT24_9ACTN</name>
<dbReference type="InterPro" id="IPR017853">
    <property type="entry name" value="GH"/>
</dbReference>
<keyword evidence="3" id="KW-1185">Reference proteome</keyword>